<feature type="coiled-coil region" evidence="4">
    <location>
        <begin position="561"/>
        <end position="591"/>
    </location>
</feature>
<name>A0ABM5KHC6_DIAVI</name>
<reference evidence="6" key="1">
    <citation type="submission" date="2025-05" db="UniProtKB">
        <authorList>
            <consortium name="EnsemblMetazoa"/>
        </authorList>
    </citation>
    <scope>IDENTIFICATION</scope>
</reference>
<dbReference type="SMART" id="SM00364">
    <property type="entry name" value="LRR_BAC"/>
    <property type="match status" value="5"/>
</dbReference>
<proteinExistence type="predicted"/>
<keyword evidence="4" id="KW-0175">Coiled coil</keyword>
<organism evidence="6 7">
    <name type="scientific">Diabrotica virgifera virgifera</name>
    <name type="common">western corn rootworm</name>
    <dbReference type="NCBI Taxonomy" id="50390"/>
    <lineage>
        <taxon>Eukaryota</taxon>
        <taxon>Metazoa</taxon>
        <taxon>Ecdysozoa</taxon>
        <taxon>Arthropoda</taxon>
        <taxon>Hexapoda</taxon>
        <taxon>Insecta</taxon>
        <taxon>Pterygota</taxon>
        <taxon>Neoptera</taxon>
        <taxon>Endopterygota</taxon>
        <taxon>Coleoptera</taxon>
        <taxon>Polyphaga</taxon>
        <taxon>Cucujiformia</taxon>
        <taxon>Chrysomeloidea</taxon>
        <taxon>Chrysomelidae</taxon>
        <taxon>Galerucinae</taxon>
        <taxon>Diabroticina</taxon>
        <taxon>Diabroticites</taxon>
        <taxon>Diabrotica</taxon>
    </lineage>
</organism>
<sequence length="634" mass="72986">MEDDGLNTFPRVLAATFEKYLGPVADLWHDCRQHTRSQDRKSTRRMLVSWHLISPSLIILWLCSTESLCPESCYCRQSEKGQRKVSCVKGGMRDPLPVSEIDLGMEVLEISAPKDNPNTLSISPIFQQFKRLEEISIKRSNIHQIGVHPFWGVPTIRLLDLSHNNISAVYDHNFRGLVNLVELNLDFNRIERLSVGVFKHLTELRMLTLKNNLISDLEPRIFLKLVKLHILKLSENKFTEELNPEVFKDISDLRVLELRGCGLQRINAQLYHLLPYLSHLDLGYNQIQFLSQDEFHDLRRLHILKLDGNLLPVILEKTFIHQQQLKYLCLAKNRLAKITDTAFLNLTNLIELDISYNKLSKLEPFALTHIADTLQRLVISGNNFTLSLIKLFLQTLYRVWHLEIAHMKLSVLPEKFLPDRIKKLNVSWNNITNLNFNTFPKQLQELDISFNKIKGLNDSVVVKLETLRYVNFTGNPWSCDLCHITAILFRINKTTIFKNSVCASPSRLVNKEIVNLRFEDITTCEVTNGSSDKIPTDKLSLLVGLLCIIVFAIFSIIFVVCSCMKRHSENLERQRKRTERAENNIENATAVFCKGEISFKFPLDLTERKMSVSTIDEIKKDSQQSLPNGTVVGI</sequence>
<keyword evidence="5" id="KW-0812">Transmembrane</keyword>
<evidence type="ECO:0008006" key="8">
    <source>
        <dbReference type="Google" id="ProtNLM"/>
    </source>
</evidence>
<dbReference type="Gene3D" id="3.80.10.10">
    <property type="entry name" value="Ribonuclease Inhibitor"/>
    <property type="match status" value="3"/>
</dbReference>
<keyword evidence="5" id="KW-1133">Transmembrane helix</keyword>
<dbReference type="SMART" id="SM00365">
    <property type="entry name" value="LRR_SD22"/>
    <property type="match status" value="6"/>
</dbReference>
<dbReference type="PANTHER" id="PTHR24369:SF210">
    <property type="entry name" value="CHAOPTIN-RELATED"/>
    <property type="match status" value="1"/>
</dbReference>
<protein>
    <recommendedName>
        <fullName evidence="8">Leucine-rich repeat-containing protein 15-like</fullName>
    </recommendedName>
</protein>
<evidence type="ECO:0000313" key="6">
    <source>
        <dbReference type="EnsemblMetazoa" id="XP_050509595.1"/>
    </source>
</evidence>
<dbReference type="Pfam" id="PF13855">
    <property type="entry name" value="LRR_8"/>
    <property type="match status" value="3"/>
</dbReference>
<accession>A0ABM5KHC6</accession>
<evidence type="ECO:0000256" key="1">
    <source>
        <dbReference type="ARBA" id="ARBA00022614"/>
    </source>
</evidence>
<evidence type="ECO:0000256" key="5">
    <source>
        <dbReference type="SAM" id="Phobius"/>
    </source>
</evidence>
<dbReference type="InterPro" id="IPR003591">
    <property type="entry name" value="Leu-rich_rpt_typical-subtyp"/>
</dbReference>
<dbReference type="GeneID" id="114330277"/>
<dbReference type="SMART" id="SM00369">
    <property type="entry name" value="LRR_TYP"/>
    <property type="match status" value="8"/>
</dbReference>
<dbReference type="RefSeq" id="XP_050509595.1">
    <property type="nucleotide sequence ID" value="XM_050653638.1"/>
</dbReference>
<keyword evidence="7" id="KW-1185">Reference proteome</keyword>
<evidence type="ECO:0000256" key="4">
    <source>
        <dbReference type="SAM" id="Coils"/>
    </source>
</evidence>
<dbReference type="PROSITE" id="PS51450">
    <property type="entry name" value="LRR"/>
    <property type="match status" value="3"/>
</dbReference>
<keyword evidence="2" id="KW-0732">Signal</keyword>
<evidence type="ECO:0000313" key="7">
    <source>
        <dbReference type="Proteomes" id="UP001652700"/>
    </source>
</evidence>
<dbReference type="Proteomes" id="UP001652700">
    <property type="component" value="Unplaced"/>
</dbReference>
<dbReference type="InterPro" id="IPR001611">
    <property type="entry name" value="Leu-rich_rpt"/>
</dbReference>
<dbReference type="SUPFAM" id="SSF52058">
    <property type="entry name" value="L domain-like"/>
    <property type="match status" value="1"/>
</dbReference>
<keyword evidence="5" id="KW-0472">Membrane</keyword>
<evidence type="ECO:0000256" key="2">
    <source>
        <dbReference type="ARBA" id="ARBA00022729"/>
    </source>
</evidence>
<dbReference type="InterPro" id="IPR050541">
    <property type="entry name" value="LRR_TM_domain-containing"/>
</dbReference>
<keyword evidence="3" id="KW-0677">Repeat</keyword>
<evidence type="ECO:0000256" key="3">
    <source>
        <dbReference type="ARBA" id="ARBA00022737"/>
    </source>
</evidence>
<dbReference type="InterPro" id="IPR032675">
    <property type="entry name" value="LRR_dom_sf"/>
</dbReference>
<feature type="transmembrane region" description="Helical" evidence="5">
    <location>
        <begin position="539"/>
        <end position="564"/>
    </location>
</feature>
<dbReference type="EnsemblMetazoa" id="XM_050653638.1">
    <property type="protein sequence ID" value="XP_050509595.1"/>
    <property type="gene ID" value="LOC114330277"/>
</dbReference>
<keyword evidence="1" id="KW-0433">Leucine-rich repeat</keyword>
<dbReference type="PANTHER" id="PTHR24369">
    <property type="entry name" value="ANTIGEN BSP, PUTATIVE-RELATED"/>
    <property type="match status" value="1"/>
</dbReference>